<comment type="caution">
    <text evidence="8">The sequence shown here is derived from an EMBL/GenBank/DDBJ whole genome shotgun (WGS) entry which is preliminary data.</text>
</comment>
<dbReference type="InterPro" id="IPR013324">
    <property type="entry name" value="RNA_pol_sigma_r3/r4-like"/>
</dbReference>
<dbReference type="InterPro" id="IPR052704">
    <property type="entry name" value="ECF_Sigma-70_Domain"/>
</dbReference>
<feature type="domain" description="RNA polymerase sigma factor 70 region 4 type 2" evidence="7">
    <location>
        <begin position="107"/>
        <end position="157"/>
    </location>
</feature>
<feature type="domain" description="RNA polymerase sigma-70 region 2" evidence="6">
    <location>
        <begin position="11"/>
        <end position="74"/>
    </location>
</feature>
<dbReference type="Gene3D" id="3.10.450.50">
    <property type="match status" value="1"/>
</dbReference>
<keyword evidence="9" id="KW-1185">Reference proteome</keyword>
<dbReference type="SUPFAM" id="SSF88659">
    <property type="entry name" value="Sigma3 and sigma4 domains of RNA polymerase sigma factors"/>
    <property type="match status" value="1"/>
</dbReference>
<dbReference type="NCBIfam" id="TIGR02937">
    <property type="entry name" value="sigma70-ECF"/>
    <property type="match status" value="1"/>
</dbReference>
<organism evidence="8 9">
    <name type="scientific">Rhizocola hellebori</name>
    <dbReference type="NCBI Taxonomy" id="1392758"/>
    <lineage>
        <taxon>Bacteria</taxon>
        <taxon>Bacillati</taxon>
        <taxon>Actinomycetota</taxon>
        <taxon>Actinomycetes</taxon>
        <taxon>Micromonosporales</taxon>
        <taxon>Micromonosporaceae</taxon>
        <taxon>Rhizocola</taxon>
    </lineage>
</organism>
<dbReference type="PANTHER" id="PTHR30173:SF43">
    <property type="entry name" value="ECF RNA POLYMERASE SIGMA FACTOR SIGI-RELATED"/>
    <property type="match status" value="1"/>
</dbReference>
<dbReference type="SUPFAM" id="SSF88946">
    <property type="entry name" value="Sigma2 domain of RNA polymerase sigma factors"/>
    <property type="match status" value="1"/>
</dbReference>
<comment type="subunit">
    <text evidence="2">Interacts transiently with the RNA polymerase catalytic core formed by RpoA, RpoB, RpoC and RpoZ (2 alpha, 1 beta, 1 beta' and 1 omega subunit) to form the RNA polymerase holoenzyme that can initiate transcription.</text>
</comment>
<evidence type="ECO:0000256" key="4">
    <source>
        <dbReference type="ARBA" id="ARBA00023082"/>
    </source>
</evidence>
<dbReference type="SUPFAM" id="SSF54427">
    <property type="entry name" value="NTF2-like"/>
    <property type="match status" value="1"/>
</dbReference>
<dbReference type="Gene3D" id="1.10.1740.10">
    <property type="match status" value="1"/>
</dbReference>
<evidence type="ECO:0000256" key="1">
    <source>
        <dbReference type="ARBA" id="ARBA00010641"/>
    </source>
</evidence>
<dbReference type="GO" id="GO:0000428">
    <property type="term" value="C:DNA-directed RNA polymerase complex"/>
    <property type="evidence" value="ECO:0007669"/>
    <property type="project" value="UniProtKB-KW"/>
</dbReference>
<dbReference type="Gene3D" id="1.10.10.10">
    <property type="entry name" value="Winged helix-like DNA-binding domain superfamily/Winged helix DNA-binding domain"/>
    <property type="match status" value="1"/>
</dbReference>
<dbReference type="Pfam" id="PF08281">
    <property type="entry name" value="Sigma70_r4_2"/>
    <property type="match status" value="1"/>
</dbReference>
<dbReference type="InterPro" id="IPR032710">
    <property type="entry name" value="NTF2-like_dom_sf"/>
</dbReference>
<dbReference type="PANTHER" id="PTHR30173">
    <property type="entry name" value="SIGMA 19 FACTOR"/>
    <property type="match status" value="1"/>
</dbReference>
<keyword evidence="4" id="KW-0731">Sigma factor</keyword>
<sequence length="283" mass="30416">MDEQDLLARRFEAHRAYLCSVASRILGSDSEAQDAAQETWVRLSRHDADGIDNLQGWLTTVIARICLDRLRSRKTRREVPYDGSPEPVIEATPEDEAVMAGSIGAALMVVVGALAPAERIAFVLHDIFSVPFDEVAKVVGRSPGAAKMLASRARQRIGLAQPSPGTDMKRQNEIVEAFLAASRNGDFEALLSILAPDVEVQADAIVVRGAANVASRALTFSPQVQYAHVALINGTMGIAVAPGGHLVTVLAFRFAEAGVTHVEVIADPARLRQLTVSGQLYSR</sequence>
<evidence type="ECO:0000256" key="3">
    <source>
        <dbReference type="ARBA" id="ARBA00023015"/>
    </source>
</evidence>
<evidence type="ECO:0000259" key="7">
    <source>
        <dbReference type="Pfam" id="PF08281"/>
    </source>
</evidence>
<evidence type="ECO:0000256" key="2">
    <source>
        <dbReference type="ARBA" id="ARBA00011344"/>
    </source>
</evidence>
<gene>
    <name evidence="8" type="primary">rpoE_13</name>
    <name evidence="8" type="ORF">Rhe02_37320</name>
</gene>
<dbReference type="Pfam" id="PF04542">
    <property type="entry name" value="Sigma70_r2"/>
    <property type="match status" value="1"/>
</dbReference>
<dbReference type="InterPro" id="IPR036388">
    <property type="entry name" value="WH-like_DNA-bd_sf"/>
</dbReference>
<dbReference type="InterPro" id="IPR013325">
    <property type="entry name" value="RNA_pol_sigma_r2"/>
</dbReference>
<comment type="similarity">
    <text evidence="1">Belongs to the sigma-70 factor family. ECF subfamily.</text>
</comment>
<dbReference type="InterPro" id="IPR007627">
    <property type="entry name" value="RNA_pol_sigma70_r2"/>
</dbReference>
<dbReference type="EMBL" id="BONY01000020">
    <property type="protein sequence ID" value="GIH05665.1"/>
    <property type="molecule type" value="Genomic_DNA"/>
</dbReference>
<evidence type="ECO:0000313" key="9">
    <source>
        <dbReference type="Proteomes" id="UP000612899"/>
    </source>
</evidence>
<dbReference type="RefSeq" id="WP_203909500.1">
    <property type="nucleotide sequence ID" value="NZ_BONY01000020.1"/>
</dbReference>
<keyword evidence="5" id="KW-0804">Transcription</keyword>
<name>A0A8J3VGP5_9ACTN</name>
<reference evidence="8" key="1">
    <citation type="submission" date="2021-01" db="EMBL/GenBank/DDBJ databases">
        <title>Whole genome shotgun sequence of Rhizocola hellebori NBRC 109834.</title>
        <authorList>
            <person name="Komaki H."/>
            <person name="Tamura T."/>
        </authorList>
    </citation>
    <scope>NUCLEOTIDE SEQUENCE</scope>
    <source>
        <strain evidence="8">NBRC 109834</strain>
    </source>
</reference>
<accession>A0A8J3VGP5</accession>
<dbReference type="InterPro" id="IPR013249">
    <property type="entry name" value="RNA_pol_sigma70_r4_t2"/>
</dbReference>
<dbReference type="GO" id="GO:0006352">
    <property type="term" value="P:DNA-templated transcription initiation"/>
    <property type="evidence" value="ECO:0007669"/>
    <property type="project" value="InterPro"/>
</dbReference>
<evidence type="ECO:0000313" key="8">
    <source>
        <dbReference type="EMBL" id="GIH05665.1"/>
    </source>
</evidence>
<dbReference type="GO" id="GO:0016987">
    <property type="term" value="F:sigma factor activity"/>
    <property type="evidence" value="ECO:0007669"/>
    <property type="project" value="UniProtKB-KW"/>
</dbReference>
<evidence type="ECO:0000256" key="5">
    <source>
        <dbReference type="ARBA" id="ARBA00023163"/>
    </source>
</evidence>
<keyword evidence="8" id="KW-0240">DNA-directed RNA polymerase</keyword>
<proteinExistence type="inferred from homology"/>
<dbReference type="GO" id="GO:0003677">
    <property type="term" value="F:DNA binding"/>
    <property type="evidence" value="ECO:0007669"/>
    <property type="project" value="InterPro"/>
</dbReference>
<protein>
    <submittedName>
        <fullName evidence="8">DNA-directed RNA polymerase sigma-70 factor</fullName>
    </submittedName>
</protein>
<evidence type="ECO:0000259" key="6">
    <source>
        <dbReference type="Pfam" id="PF04542"/>
    </source>
</evidence>
<dbReference type="Proteomes" id="UP000612899">
    <property type="component" value="Unassembled WGS sequence"/>
</dbReference>
<keyword evidence="3" id="KW-0805">Transcription regulation</keyword>
<dbReference type="AlphaFoldDB" id="A0A8J3VGP5"/>
<dbReference type="InterPro" id="IPR014284">
    <property type="entry name" value="RNA_pol_sigma-70_dom"/>
</dbReference>